<dbReference type="PANTHER" id="PTHR43884:SF12">
    <property type="entry name" value="ISOVALERYL-COA DEHYDROGENASE, MITOCHONDRIAL-RELATED"/>
    <property type="match status" value="1"/>
</dbReference>
<dbReference type="PANTHER" id="PTHR43884">
    <property type="entry name" value="ACYL-COA DEHYDROGENASE"/>
    <property type="match status" value="1"/>
</dbReference>
<dbReference type="InterPro" id="IPR009100">
    <property type="entry name" value="AcylCoA_DH/oxidase_NM_dom_sf"/>
</dbReference>
<name>A0A1G7XIW2_9HYPH</name>
<dbReference type="Pfam" id="PF00441">
    <property type="entry name" value="Acyl-CoA_dh_1"/>
    <property type="match status" value="1"/>
</dbReference>
<dbReference type="SUPFAM" id="SSF47203">
    <property type="entry name" value="Acyl-CoA dehydrogenase C-terminal domain-like"/>
    <property type="match status" value="1"/>
</dbReference>
<dbReference type="EC" id="3.13.1.4" evidence="6"/>
<proteinExistence type="inferred from homology"/>
<protein>
    <recommendedName>
        <fullName evidence="7">3-sulfinopropanoyl-CoA desulfinase</fullName>
        <ecNumber evidence="6">3.13.1.4</ecNumber>
    </recommendedName>
    <alternativeName>
        <fullName evidence="8">3-sulfinopropionyl coenzyme A desulfinase</fullName>
    </alternativeName>
</protein>
<gene>
    <name evidence="13" type="ORF">SAMN04487974_109150</name>
</gene>
<dbReference type="Pfam" id="PF02771">
    <property type="entry name" value="Acyl-CoA_dh_N"/>
    <property type="match status" value="1"/>
</dbReference>
<evidence type="ECO:0000259" key="10">
    <source>
        <dbReference type="Pfam" id="PF00441"/>
    </source>
</evidence>
<dbReference type="Gene3D" id="2.40.110.10">
    <property type="entry name" value="Butyryl-CoA Dehydrogenase, subunit A, domain 2"/>
    <property type="match status" value="1"/>
</dbReference>
<comment type="cofactor">
    <cofactor evidence="1 9">
        <name>FAD</name>
        <dbReference type="ChEBI" id="CHEBI:57692"/>
    </cofactor>
</comment>
<keyword evidence="4 9" id="KW-0274">FAD</keyword>
<comment type="similarity">
    <text evidence="2 9">Belongs to the acyl-CoA dehydrogenase family.</text>
</comment>
<evidence type="ECO:0000256" key="2">
    <source>
        <dbReference type="ARBA" id="ARBA00009347"/>
    </source>
</evidence>
<evidence type="ECO:0000313" key="14">
    <source>
        <dbReference type="Proteomes" id="UP000199495"/>
    </source>
</evidence>
<evidence type="ECO:0000256" key="6">
    <source>
        <dbReference type="ARBA" id="ARBA00066461"/>
    </source>
</evidence>
<dbReference type="SUPFAM" id="SSF56645">
    <property type="entry name" value="Acyl-CoA dehydrogenase NM domain-like"/>
    <property type="match status" value="1"/>
</dbReference>
<evidence type="ECO:0000256" key="7">
    <source>
        <dbReference type="ARBA" id="ARBA00068311"/>
    </source>
</evidence>
<evidence type="ECO:0000256" key="8">
    <source>
        <dbReference type="ARBA" id="ARBA00075603"/>
    </source>
</evidence>
<reference evidence="13 14" key="1">
    <citation type="submission" date="2016-10" db="EMBL/GenBank/DDBJ databases">
        <authorList>
            <person name="de Groot N.N."/>
        </authorList>
    </citation>
    <scope>NUCLEOTIDE SEQUENCE [LARGE SCALE GENOMIC DNA]</scope>
    <source>
        <strain evidence="13 14">CGMCC 1.10267</strain>
    </source>
</reference>
<dbReference type="InterPro" id="IPR037069">
    <property type="entry name" value="AcylCoA_DH/ox_N_sf"/>
</dbReference>
<dbReference type="InterPro" id="IPR046373">
    <property type="entry name" value="Acyl-CoA_Oxase/DH_mid-dom_sf"/>
</dbReference>
<comment type="catalytic activity">
    <reaction evidence="5">
        <text>3-sulfinopropanoyl-CoA + H2O = propanoyl-CoA + sulfite + H(+)</text>
        <dbReference type="Rhea" id="RHEA:41624"/>
        <dbReference type="ChEBI" id="CHEBI:15377"/>
        <dbReference type="ChEBI" id="CHEBI:15378"/>
        <dbReference type="ChEBI" id="CHEBI:17359"/>
        <dbReference type="ChEBI" id="CHEBI:57392"/>
        <dbReference type="ChEBI" id="CHEBI:78349"/>
        <dbReference type="EC" id="3.13.1.4"/>
    </reaction>
    <physiologicalReaction direction="left-to-right" evidence="5">
        <dbReference type="Rhea" id="RHEA:41625"/>
    </physiologicalReaction>
</comment>
<evidence type="ECO:0000256" key="4">
    <source>
        <dbReference type="ARBA" id="ARBA00022827"/>
    </source>
</evidence>
<feature type="domain" description="Acyl-CoA dehydrogenase/oxidase N-terminal" evidence="12">
    <location>
        <begin position="6"/>
        <end position="115"/>
    </location>
</feature>
<dbReference type="STRING" id="440168.SAMN04487974_109150"/>
<evidence type="ECO:0000256" key="5">
    <source>
        <dbReference type="ARBA" id="ARBA00052938"/>
    </source>
</evidence>
<feature type="domain" description="Acyl-CoA oxidase/dehydrogenase middle" evidence="11">
    <location>
        <begin position="119"/>
        <end position="214"/>
    </location>
</feature>
<organism evidence="13 14">
    <name type="scientific">Pelagibacterium luteolum</name>
    <dbReference type="NCBI Taxonomy" id="440168"/>
    <lineage>
        <taxon>Bacteria</taxon>
        <taxon>Pseudomonadati</taxon>
        <taxon>Pseudomonadota</taxon>
        <taxon>Alphaproteobacteria</taxon>
        <taxon>Hyphomicrobiales</taxon>
        <taxon>Devosiaceae</taxon>
        <taxon>Pelagibacterium</taxon>
    </lineage>
</organism>
<dbReference type="InterPro" id="IPR009075">
    <property type="entry name" value="AcylCo_DH/oxidase_C"/>
</dbReference>
<evidence type="ECO:0000256" key="9">
    <source>
        <dbReference type="RuleBase" id="RU362125"/>
    </source>
</evidence>
<evidence type="ECO:0000259" key="11">
    <source>
        <dbReference type="Pfam" id="PF02770"/>
    </source>
</evidence>
<dbReference type="InterPro" id="IPR013786">
    <property type="entry name" value="AcylCoA_DH/ox_N"/>
</dbReference>
<dbReference type="GO" id="GO:0003995">
    <property type="term" value="F:acyl-CoA dehydrogenase activity"/>
    <property type="evidence" value="ECO:0007669"/>
    <property type="project" value="TreeGrafter"/>
</dbReference>
<keyword evidence="3 9" id="KW-0285">Flavoprotein</keyword>
<dbReference type="PIRSF" id="PIRSF016578">
    <property type="entry name" value="HsaA"/>
    <property type="match status" value="1"/>
</dbReference>
<dbReference type="Pfam" id="PF02770">
    <property type="entry name" value="Acyl-CoA_dh_M"/>
    <property type="match status" value="1"/>
</dbReference>
<accession>A0A1G7XIW2</accession>
<sequence>MDIDSEMRLVREATRAFVADAVRPAAAAIDRDDKFFFELYRQMGEMGLLAMTLPEVFGGLDATTLAWAMVQEELAKGSAAVADAQMVNKLMCDAILSNGSEALKQDLLPRMGRGEIICAIAQTEADAGSDVSAIRTTARPVEGGYLLNGTKQFITFAGVCDLAIVVASSDLRLGKGGIGLFLASADSEGFIRGSKTPVMGVKGLATGELVFSDCFVADSHVLAAPGQGLKKALTSLNSGRIGMAAQSVGMAQAAFDLALTYSKERKAFGAPIANLQAIQFMLAEMSTSIEAARLMTHRAAKARDLSATPIRQAAEAKLFASEIAAKVVDQSVQIHGAYGYSTEAEVERIYRDIRVYRIWEGTSQIQKLVIARQLLSGDASPS</sequence>
<keyword evidence="14" id="KW-1185">Reference proteome</keyword>
<dbReference type="Gene3D" id="1.10.540.10">
    <property type="entry name" value="Acyl-CoA dehydrogenase/oxidase, N-terminal domain"/>
    <property type="match status" value="1"/>
</dbReference>
<dbReference type="InterPro" id="IPR006091">
    <property type="entry name" value="Acyl-CoA_Oxase/DH_mid-dom"/>
</dbReference>
<dbReference type="Proteomes" id="UP000199495">
    <property type="component" value="Unassembled WGS sequence"/>
</dbReference>
<feature type="domain" description="Acyl-CoA dehydrogenase/oxidase C-terminal" evidence="10">
    <location>
        <begin position="226"/>
        <end position="375"/>
    </location>
</feature>
<evidence type="ECO:0000313" key="13">
    <source>
        <dbReference type="EMBL" id="SDG84189.1"/>
    </source>
</evidence>
<evidence type="ECO:0000259" key="12">
    <source>
        <dbReference type="Pfam" id="PF02771"/>
    </source>
</evidence>
<dbReference type="RefSeq" id="WP_176762681.1">
    <property type="nucleotide sequence ID" value="NZ_FNCS01000009.1"/>
</dbReference>
<dbReference type="InterPro" id="IPR036250">
    <property type="entry name" value="AcylCo_DH-like_C"/>
</dbReference>
<dbReference type="AlphaFoldDB" id="A0A1G7XIW2"/>
<keyword evidence="9" id="KW-0560">Oxidoreductase</keyword>
<dbReference type="Gene3D" id="1.20.140.10">
    <property type="entry name" value="Butyryl-CoA Dehydrogenase, subunit A, domain 3"/>
    <property type="match status" value="1"/>
</dbReference>
<dbReference type="EMBL" id="FNCS01000009">
    <property type="protein sequence ID" value="SDG84189.1"/>
    <property type="molecule type" value="Genomic_DNA"/>
</dbReference>
<evidence type="ECO:0000256" key="3">
    <source>
        <dbReference type="ARBA" id="ARBA00022630"/>
    </source>
</evidence>
<dbReference type="FunFam" id="1.20.140.10:FF:000004">
    <property type="entry name" value="Acyl-CoA dehydrogenase FadE25"/>
    <property type="match status" value="1"/>
</dbReference>
<dbReference type="GO" id="GO:0050660">
    <property type="term" value="F:flavin adenine dinucleotide binding"/>
    <property type="evidence" value="ECO:0007669"/>
    <property type="project" value="InterPro"/>
</dbReference>
<evidence type="ECO:0000256" key="1">
    <source>
        <dbReference type="ARBA" id="ARBA00001974"/>
    </source>
</evidence>